<proteinExistence type="predicted"/>
<accession>A0A3B0SG91</accession>
<evidence type="ECO:0000313" key="2">
    <source>
        <dbReference type="EMBL" id="VAW03350.1"/>
    </source>
</evidence>
<protein>
    <submittedName>
        <fullName evidence="2">Enoyl-CoA hydratase</fullName>
        <ecNumber evidence="2">4.2.1.17</ecNumber>
    </submittedName>
</protein>
<evidence type="ECO:0000256" key="1">
    <source>
        <dbReference type="ARBA" id="ARBA00023239"/>
    </source>
</evidence>
<dbReference type="SUPFAM" id="SSF52096">
    <property type="entry name" value="ClpP/crotonase"/>
    <property type="match status" value="1"/>
</dbReference>
<dbReference type="Gene3D" id="3.90.226.10">
    <property type="entry name" value="2-enoyl-CoA Hydratase, Chain A, domain 1"/>
    <property type="match status" value="1"/>
</dbReference>
<dbReference type="InterPro" id="IPR001753">
    <property type="entry name" value="Enoyl-CoA_hydra/iso"/>
</dbReference>
<dbReference type="GO" id="GO:0006635">
    <property type="term" value="P:fatty acid beta-oxidation"/>
    <property type="evidence" value="ECO:0007669"/>
    <property type="project" value="TreeGrafter"/>
</dbReference>
<dbReference type="GO" id="GO:0004300">
    <property type="term" value="F:enoyl-CoA hydratase activity"/>
    <property type="evidence" value="ECO:0007669"/>
    <property type="project" value="UniProtKB-EC"/>
</dbReference>
<dbReference type="Gene3D" id="1.10.12.10">
    <property type="entry name" value="Lyase 2-enoyl-coa Hydratase, Chain A, domain 2"/>
    <property type="match status" value="1"/>
</dbReference>
<keyword evidence="1 2" id="KW-0456">Lyase</keyword>
<dbReference type="EMBL" id="UOEF01000371">
    <property type="protein sequence ID" value="VAW03350.1"/>
    <property type="molecule type" value="Genomic_DNA"/>
</dbReference>
<dbReference type="Pfam" id="PF00378">
    <property type="entry name" value="ECH_1"/>
    <property type="match status" value="1"/>
</dbReference>
<dbReference type="CDD" id="cd06558">
    <property type="entry name" value="crotonase-like"/>
    <property type="match status" value="1"/>
</dbReference>
<gene>
    <name evidence="2" type="ORF">MNBD_ALPHA04-1523</name>
</gene>
<dbReference type="NCBIfam" id="NF008506">
    <property type="entry name" value="PRK11423.1"/>
    <property type="match status" value="1"/>
</dbReference>
<dbReference type="AlphaFoldDB" id="A0A3B0SG91"/>
<sequence length="257" mass="27775">MHHVRTEIHNDIGTITMCRSDKLNAFNSQLVAQIIAAFDTMQNNAVRVVILRAEKGAKVWSAGHDIESLDANDTEGWQTGLVALGDAIRNVPVPVIALVEGSVWGFGCEAAFSCDLIVAVPETSFAITPAKLGAPYPVSGLRTIIPRLGPNLAKEMLFCAAPLEASRLYAQGVINHVICSEEIEGFVQEMADRISHLAPLSIAALKQQITGITRTDPLPAKIVLESKERAAKLLGSEDFREGISALKAKRRPKFQGK</sequence>
<dbReference type="PANTHER" id="PTHR11941">
    <property type="entry name" value="ENOYL-COA HYDRATASE-RELATED"/>
    <property type="match status" value="1"/>
</dbReference>
<dbReference type="InterPro" id="IPR014748">
    <property type="entry name" value="Enoyl-CoA_hydra_C"/>
</dbReference>
<name>A0A3B0SG91_9ZZZZ</name>
<dbReference type="EC" id="4.2.1.17" evidence="2"/>
<organism evidence="2">
    <name type="scientific">hydrothermal vent metagenome</name>
    <dbReference type="NCBI Taxonomy" id="652676"/>
    <lineage>
        <taxon>unclassified sequences</taxon>
        <taxon>metagenomes</taxon>
        <taxon>ecological metagenomes</taxon>
    </lineage>
</organism>
<dbReference type="InterPro" id="IPR029045">
    <property type="entry name" value="ClpP/crotonase-like_dom_sf"/>
</dbReference>
<dbReference type="PANTHER" id="PTHR11941:SF54">
    <property type="entry name" value="ENOYL-COA HYDRATASE, MITOCHONDRIAL"/>
    <property type="match status" value="1"/>
</dbReference>
<reference evidence="2" key="1">
    <citation type="submission" date="2018-06" db="EMBL/GenBank/DDBJ databases">
        <authorList>
            <person name="Zhirakovskaya E."/>
        </authorList>
    </citation>
    <scope>NUCLEOTIDE SEQUENCE</scope>
</reference>